<reference evidence="3" key="1">
    <citation type="submission" date="2017-09" db="EMBL/GenBank/DDBJ databases">
        <title>Depth-based differentiation of microbial function through sediment-hosted aquifers and enrichment of novel symbionts in the deep terrestrial subsurface.</title>
        <authorList>
            <person name="Probst A.J."/>
            <person name="Ladd B."/>
            <person name="Jarett J.K."/>
            <person name="Geller-Mcgrath D.E."/>
            <person name="Sieber C.M.K."/>
            <person name="Emerson J.B."/>
            <person name="Anantharaman K."/>
            <person name="Thomas B.C."/>
            <person name="Malmstrom R."/>
            <person name="Stieglmeier M."/>
            <person name="Klingl A."/>
            <person name="Woyke T."/>
            <person name="Ryan C.M."/>
            <person name="Banfield J.F."/>
        </authorList>
    </citation>
    <scope>NUCLEOTIDE SEQUENCE [LARGE SCALE GENOMIC DNA]</scope>
</reference>
<organism evidence="2 3">
    <name type="scientific">Candidatus Kaiserbacteria bacterium CG_4_8_14_3_um_filter_38_9</name>
    <dbReference type="NCBI Taxonomy" id="1974599"/>
    <lineage>
        <taxon>Bacteria</taxon>
        <taxon>Candidatus Kaiseribacteriota</taxon>
    </lineage>
</organism>
<sequence>MESTSNIEMDTLALTRENNRLLTENNQLLKKIVKNARMGFWFKVLLYLVIFGLPLIFYSFFMNSLSSMLGVGAQGVDSNNSTTLTDTANNAKQIL</sequence>
<gene>
    <name evidence="2" type="ORF">COZ82_01990</name>
</gene>
<feature type="transmembrane region" description="Helical" evidence="1">
    <location>
        <begin position="40"/>
        <end position="61"/>
    </location>
</feature>
<comment type="caution">
    <text evidence="2">The sequence shown here is derived from an EMBL/GenBank/DDBJ whole genome shotgun (WGS) entry which is preliminary data.</text>
</comment>
<name>A0A2M7IP37_9BACT</name>
<dbReference type="AlphaFoldDB" id="A0A2M7IP37"/>
<dbReference type="Proteomes" id="UP000230837">
    <property type="component" value="Unassembled WGS sequence"/>
</dbReference>
<proteinExistence type="predicted"/>
<keyword evidence="1" id="KW-1133">Transmembrane helix</keyword>
<keyword evidence="1" id="KW-0812">Transmembrane</keyword>
<evidence type="ECO:0000313" key="2">
    <source>
        <dbReference type="EMBL" id="PIW96994.1"/>
    </source>
</evidence>
<evidence type="ECO:0000256" key="1">
    <source>
        <dbReference type="SAM" id="Phobius"/>
    </source>
</evidence>
<keyword evidence="1" id="KW-0472">Membrane</keyword>
<dbReference type="EMBL" id="PFHR01000109">
    <property type="protein sequence ID" value="PIW96994.1"/>
    <property type="molecule type" value="Genomic_DNA"/>
</dbReference>
<protein>
    <submittedName>
        <fullName evidence="2">Uncharacterized protein</fullName>
    </submittedName>
</protein>
<evidence type="ECO:0000313" key="3">
    <source>
        <dbReference type="Proteomes" id="UP000230837"/>
    </source>
</evidence>
<feature type="non-terminal residue" evidence="2">
    <location>
        <position position="95"/>
    </location>
</feature>
<accession>A0A2M7IP37</accession>